<feature type="domain" description="RRM" evidence="4">
    <location>
        <begin position="386"/>
        <end position="468"/>
    </location>
</feature>
<dbReference type="AlphaFoldDB" id="A0AA88VSH6"/>
<name>A0AA88VSH6_9ASTE</name>
<feature type="compositionally biased region" description="Acidic residues" evidence="3">
    <location>
        <begin position="111"/>
        <end position="181"/>
    </location>
</feature>
<feature type="compositionally biased region" description="Basic and acidic residues" evidence="3">
    <location>
        <begin position="625"/>
        <end position="651"/>
    </location>
</feature>
<evidence type="ECO:0000313" key="6">
    <source>
        <dbReference type="Proteomes" id="UP001188597"/>
    </source>
</evidence>
<evidence type="ECO:0000256" key="1">
    <source>
        <dbReference type="ARBA" id="ARBA00022884"/>
    </source>
</evidence>
<reference evidence="5" key="1">
    <citation type="submission" date="2022-12" db="EMBL/GenBank/DDBJ databases">
        <title>Draft genome assemblies for two species of Escallonia (Escalloniales).</title>
        <authorList>
            <person name="Chanderbali A."/>
            <person name="Dervinis C."/>
            <person name="Anghel I."/>
            <person name="Soltis D."/>
            <person name="Soltis P."/>
            <person name="Zapata F."/>
        </authorList>
    </citation>
    <scope>NUCLEOTIDE SEQUENCE</scope>
    <source>
        <strain evidence="5">UCBG64.0493</strain>
        <tissue evidence="5">Leaf</tissue>
    </source>
</reference>
<gene>
    <name evidence="5" type="ORF">RJ639_008370</name>
</gene>
<comment type="caution">
    <text evidence="5">The sequence shown here is derived from an EMBL/GenBank/DDBJ whole genome shotgun (WGS) entry which is preliminary data.</text>
</comment>
<dbReference type="CDD" id="cd00590">
    <property type="entry name" value="RRM_SF"/>
    <property type="match status" value="3"/>
</dbReference>
<dbReference type="PROSITE" id="PS50102">
    <property type="entry name" value="RRM"/>
    <property type="match status" value="3"/>
</dbReference>
<evidence type="ECO:0000256" key="2">
    <source>
        <dbReference type="PROSITE-ProRule" id="PRU00176"/>
    </source>
</evidence>
<dbReference type="Gene3D" id="3.30.70.330">
    <property type="match status" value="3"/>
</dbReference>
<dbReference type="PANTHER" id="PTHR21245">
    <property type="entry name" value="HETEROGENEOUS NUCLEAR RIBONUCLEOPROTEIN"/>
    <property type="match status" value="1"/>
</dbReference>
<feature type="region of interest" description="Disordered" evidence="3">
    <location>
        <begin position="61"/>
        <end position="184"/>
    </location>
</feature>
<dbReference type="FunFam" id="3.30.70.330:FF:000310">
    <property type="entry name" value="RNA recognition water-stress protein1"/>
    <property type="match status" value="1"/>
</dbReference>
<feature type="region of interest" description="Disordered" evidence="3">
    <location>
        <begin position="517"/>
        <end position="722"/>
    </location>
</feature>
<protein>
    <recommendedName>
        <fullName evidence="4">RRM domain-containing protein</fullName>
    </recommendedName>
</protein>
<proteinExistence type="predicted"/>
<dbReference type="Proteomes" id="UP001188597">
    <property type="component" value="Unassembled WGS sequence"/>
</dbReference>
<feature type="compositionally biased region" description="Low complexity" evidence="3">
    <location>
        <begin position="600"/>
        <end position="612"/>
    </location>
</feature>
<dbReference type="Pfam" id="PF00076">
    <property type="entry name" value="RRM_1"/>
    <property type="match status" value="3"/>
</dbReference>
<dbReference type="FunFam" id="3.30.70.330:FF:000806">
    <property type="entry name" value="Heterogeneous nuclear ribonucleoprotein Q isoform A"/>
    <property type="match status" value="1"/>
</dbReference>
<dbReference type="FunFam" id="3.30.70.330:FF:000187">
    <property type="entry name" value="Heterogeneous nuclear ribonucleoprotein Q"/>
    <property type="match status" value="1"/>
</dbReference>
<feature type="compositionally biased region" description="Low complexity" evidence="3">
    <location>
        <begin position="704"/>
        <end position="722"/>
    </location>
</feature>
<dbReference type="InterPro" id="IPR012677">
    <property type="entry name" value="Nucleotide-bd_a/b_plait_sf"/>
</dbReference>
<dbReference type="SUPFAM" id="SSF54928">
    <property type="entry name" value="RNA-binding domain, RBD"/>
    <property type="match status" value="2"/>
</dbReference>
<feature type="compositionally biased region" description="Basic and acidic residues" evidence="3">
    <location>
        <begin position="89"/>
        <end position="110"/>
    </location>
</feature>
<evidence type="ECO:0000256" key="3">
    <source>
        <dbReference type="SAM" id="MobiDB-lite"/>
    </source>
</evidence>
<dbReference type="SMART" id="SM00360">
    <property type="entry name" value="RRM"/>
    <property type="match status" value="3"/>
</dbReference>
<dbReference type="InterPro" id="IPR000504">
    <property type="entry name" value="RRM_dom"/>
</dbReference>
<keyword evidence="1 2" id="KW-0694">RNA-binding</keyword>
<accession>A0AA88VSH6</accession>
<feature type="region of interest" description="Disordered" evidence="3">
    <location>
        <begin position="1"/>
        <end position="31"/>
    </location>
</feature>
<organism evidence="5 6">
    <name type="scientific">Escallonia herrerae</name>
    <dbReference type="NCBI Taxonomy" id="1293975"/>
    <lineage>
        <taxon>Eukaryota</taxon>
        <taxon>Viridiplantae</taxon>
        <taxon>Streptophyta</taxon>
        <taxon>Embryophyta</taxon>
        <taxon>Tracheophyta</taxon>
        <taxon>Spermatophyta</taxon>
        <taxon>Magnoliopsida</taxon>
        <taxon>eudicotyledons</taxon>
        <taxon>Gunneridae</taxon>
        <taxon>Pentapetalae</taxon>
        <taxon>asterids</taxon>
        <taxon>campanulids</taxon>
        <taxon>Escalloniales</taxon>
        <taxon>Escalloniaceae</taxon>
        <taxon>Escallonia</taxon>
    </lineage>
</organism>
<dbReference type="GO" id="GO:0003723">
    <property type="term" value="F:RNA binding"/>
    <property type="evidence" value="ECO:0007669"/>
    <property type="project" value="UniProtKB-UniRule"/>
</dbReference>
<dbReference type="EMBL" id="JAVXUP010001211">
    <property type="protein sequence ID" value="KAK3014546.1"/>
    <property type="molecule type" value="Genomic_DNA"/>
</dbReference>
<dbReference type="InterPro" id="IPR035979">
    <property type="entry name" value="RBD_domain_sf"/>
</dbReference>
<feature type="domain" description="RRM" evidence="4">
    <location>
        <begin position="209"/>
        <end position="287"/>
    </location>
</feature>
<feature type="compositionally biased region" description="Acidic residues" evidence="3">
    <location>
        <begin position="74"/>
        <end position="85"/>
    </location>
</feature>
<sequence length="790" mass="88336">MPPKTVRKTAGGPAAKRGRATRGTPKAKNVQPEVVEEVAKVEEVELKEEVVKVQEEVVVEEKPAEEVAATEPEAVADEEPEEEDMTVAVKKEDEVKESVEEYEKGERLDLEDNEPEYEPEEYVGEDYDEKEIEQDVQEEGDEVEEEVEEGDVGEEEEGDMVEEEMEDVPEELGGEEDDEHGGEEHAEMVDAEEQEHHDVFQERRKRKEFEIFVGGLDKDATEDDLRKVFSEVGKVTEVRLMMNPQTKKNKGFAFLRFATVEEAKRACAELKHPVVNGKKCGVTPSQDSDTLFLGNICKTWTKETLSDKLKHYGVENVEDVTLVEDSNNEGMNRGFAFLEFSSRSEAMDAFKRLQRRDVLFGVDRPAKISFADSFIDPGDEIMAQVRTVFVDGLPASWDEDRVRELLKKYGEVEKIELARNMPSAKRKDFGFITFGTHDAAVTCAKGINNAELGEGENKAKVRARLSRPLQRGKGKHVPRGDYRPGRGIARSFRSPWARPLSRSLPLAGVRGIRGRVPPPIDRGLKRPVGFRDRRPVMAMPPRGRPLPPFSRSYDRRPPVPSYPKSSFKRDYGRREELPPRSRAAADYGSRVPSERRTSYRDSYSSRGSGYTDLPRVTSRPATRRGYVDEGYEQRFERPPPSYREGRGREYDTVSGSKRPYAAVDDVPPRYAEPGVRQSRARLDYEVNGSSSQYSDAYSDRVGRSNVGYSSSRSSMSGQDSHGLYSSRQGMGYGGGSYSGSDVGGMYSSSFGSDYMSRGGDVGGSSYSSLYSGRSLGGNSYMGSGGSGSYY</sequence>
<feature type="compositionally biased region" description="Basic and acidic residues" evidence="3">
    <location>
        <begin position="567"/>
        <end position="579"/>
    </location>
</feature>
<feature type="domain" description="RRM" evidence="4">
    <location>
        <begin position="289"/>
        <end position="373"/>
    </location>
</feature>
<evidence type="ECO:0000313" key="5">
    <source>
        <dbReference type="EMBL" id="KAK3014546.1"/>
    </source>
</evidence>
<keyword evidence="6" id="KW-1185">Reference proteome</keyword>
<evidence type="ECO:0000259" key="4">
    <source>
        <dbReference type="PROSITE" id="PS50102"/>
    </source>
</evidence>